<comment type="similarity">
    <text evidence="2 10">Belongs to the cation transport ATPase (P-type) (TC 3.A.3) family. Type IB subfamily.</text>
</comment>
<dbReference type="Pfam" id="PF00702">
    <property type="entry name" value="Hydrolase"/>
    <property type="match status" value="1"/>
</dbReference>
<evidence type="ECO:0000256" key="3">
    <source>
        <dbReference type="ARBA" id="ARBA00022692"/>
    </source>
</evidence>
<dbReference type="Gene3D" id="3.30.70.100">
    <property type="match status" value="1"/>
</dbReference>
<keyword evidence="4 10" id="KW-0479">Metal-binding</keyword>
<feature type="region of interest" description="Disordered" evidence="11">
    <location>
        <begin position="742"/>
        <end position="768"/>
    </location>
</feature>
<dbReference type="PROSITE" id="PS00154">
    <property type="entry name" value="ATPASE_E1_E2"/>
    <property type="match status" value="1"/>
</dbReference>
<dbReference type="Pfam" id="PF00122">
    <property type="entry name" value="E1-E2_ATPase"/>
    <property type="match status" value="1"/>
</dbReference>
<keyword evidence="3 10" id="KW-0812">Transmembrane</keyword>
<evidence type="ECO:0000256" key="5">
    <source>
        <dbReference type="ARBA" id="ARBA00022741"/>
    </source>
</evidence>
<dbReference type="CDD" id="cd00371">
    <property type="entry name" value="HMA"/>
    <property type="match status" value="1"/>
</dbReference>
<evidence type="ECO:0000256" key="2">
    <source>
        <dbReference type="ARBA" id="ARBA00006024"/>
    </source>
</evidence>
<comment type="caution">
    <text evidence="13">The sequence shown here is derived from an EMBL/GenBank/DDBJ whole genome shotgun (WGS) entry which is preliminary data.</text>
</comment>
<dbReference type="InterPro" id="IPR036412">
    <property type="entry name" value="HAD-like_sf"/>
</dbReference>
<dbReference type="SFLD" id="SFLDF00027">
    <property type="entry name" value="p-type_atpase"/>
    <property type="match status" value="1"/>
</dbReference>
<evidence type="ECO:0000256" key="6">
    <source>
        <dbReference type="ARBA" id="ARBA00022840"/>
    </source>
</evidence>
<evidence type="ECO:0000256" key="8">
    <source>
        <dbReference type="ARBA" id="ARBA00022989"/>
    </source>
</evidence>
<feature type="transmembrane region" description="Helical" evidence="10">
    <location>
        <begin position="712"/>
        <end position="730"/>
    </location>
</feature>
<dbReference type="NCBIfam" id="TIGR01511">
    <property type="entry name" value="ATPase-IB1_Cu"/>
    <property type="match status" value="1"/>
</dbReference>
<dbReference type="SUPFAM" id="SSF81653">
    <property type="entry name" value="Calcium ATPase, transduction domain A"/>
    <property type="match status" value="1"/>
</dbReference>
<keyword evidence="10" id="KW-1003">Cell membrane</keyword>
<organism evidence="13 14">
    <name type="scientific">Microbacterium mcarthurae</name>
    <dbReference type="NCBI Taxonomy" id="3035918"/>
    <lineage>
        <taxon>Bacteria</taxon>
        <taxon>Bacillati</taxon>
        <taxon>Actinomycetota</taxon>
        <taxon>Actinomycetes</taxon>
        <taxon>Micrococcales</taxon>
        <taxon>Microbacteriaceae</taxon>
        <taxon>Microbacterium</taxon>
    </lineage>
</organism>
<dbReference type="InterPro" id="IPR023214">
    <property type="entry name" value="HAD_sf"/>
</dbReference>
<gene>
    <name evidence="13" type="ORF">P5G46_14990</name>
</gene>
<keyword evidence="7" id="KW-1278">Translocase</keyword>
<keyword evidence="14" id="KW-1185">Reference proteome</keyword>
<dbReference type="InterPro" id="IPR018303">
    <property type="entry name" value="ATPase_P-typ_P_site"/>
</dbReference>
<dbReference type="PROSITE" id="PS01047">
    <property type="entry name" value="HMA_1"/>
    <property type="match status" value="1"/>
</dbReference>
<dbReference type="Gene3D" id="3.40.50.1000">
    <property type="entry name" value="HAD superfamily/HAD-like"/>
    <property type="match status" value="1"/>
</dbReference>
<dbReference type="Proteomes" id="UP001630303">
    <property type="component" value="Unassembled WGS sequence"/>
</dbReference>
<keyword evidence="8 10" id="KW-1133">Transmembrane helix</keyword>
<dbReference type="SFLD" id="SFLDG00002">
    <property type="entry name" value="C1.7:_P-type_atpase_like"/>
    <property type="match status" value="1"/>
</dbReference>
<feature type="transmembrane region" description="Helical" evidence="10">
    <location>
        <begin position="689"/>
        <end position="706"/>
    </location>
</feature>
<dbReference type="InterPro" id="IPR027256">
    <property type="entry name" value="P-typ_ATPase_IB"/>
</dbReference>
<dbReference type="InterPro" id="IPR017969">
    <property type="entry name" value="Heavy-metal-associated_CS"/>
</dbReference>
<feature type="transmembrane region" description="Helical" evidence="10">
    <location>
        <begin position="352"/>
        <end position="374"/>
    </location>
</feature>
<dbReference type="InterPro" id="IPR023299">
    <property type="entry name" value="ATPase_P-typ_cyto_dom_N"/>
</dbReference>
<dbReference type="PRINTS" id="PR00119">
    <property type="entry name" value="CATATPASE"/>
</dbReference>
<dbReference type="InterPro" id="IPR006121">
    <property type="entry name" value="HMA_dom"/>
</dbReference>
<dbReference type="PRINTS" id="PR00120">
    <property type="entry name" value="HATPASE"/>
</dbReference>
<comment type="subcellular location">
    <subcellularLocation>
        <location evidence="1">Cell membrane</location>
        <topology evidence="1">Multi-pass membrane protein</topology>
    </subcellularLocation>
</comment>
<feature type="transmembrane region" description="Helical" evidence="10">
    <location>
        <begin position="380"/>
        <end position="407"/>
    </location>
</feature>
<protein>
    <submittedName>
        <fullName evidence="13">Heavy metal translocating P-type ATPase</fullName>
    </submittedName>
</protein>
<dbReference type="SUPFAM" id="SSF55008">
    <property type="entry name" value="HMA, heavy metal-associated domain"/>
    <property type="match status" value="1"/>
</dbReference>
<dbReference type="PROSITE" id="PS50846">
    <property type="entry name" value="HMA_2"/>
    <property type="match status" value="1"/>
</dbReference>
<evidence type="ECO:0000256" key="10">
    <source>
        <dbReference type="RuleBase" id="RU362081"/>
    </source>
</evidence>
<dbReference type="InterPro" id="IPR036163">
    <property type="entry name" value="HMA_dom_sf"/>
</dbReference>
<dbReference type="Pfam" id="PF00403">
    <property type="entry name" value="HMA"/>
    <property type="match status" value="1"/>
</dbReference>
<reference evidence="13 14" key="1">
    <citation type="submission" date="2023-03" db="EMBL/GenBank/DDBJ databases">
        <title>MT1 and MT2 Draft Genomes of Novel Species.</title>
        <authorList>
            <person name="Venkateswaran K."/>
        </authorList>
    </citation>
    <scope>NUCLEOTIDE SEQUENCE [LARGE SCALE GENOMIC DNA]</scope>
    <source>
        <strain evidence="13 14">IF8SW-P5</strain>
    </source>
</reference>
<dbReference type="SUPFAM" id="SSF81665">
    <property type="entry name" value="Calcium ATPase, transmembrane domain M"/>
    <property type="match status" value="1"/>
</dbReference>
<dbReference type="CDD" id="cd02094">
    <property type="entry name" value="P-type_ATPase_Cu-like"/>
    <property type="match status" value="1"/>
</dbReference>
<dbReference type="InterPro" id="IPR008250">
    <property type="entry name" value="ATPase_P-typ_transduc_dom_A_sf"/>
</dbReference>
<dbReference type="Gene3D" id="2.70.150.10">
    <property type="entry name" value="Calcium-transporting ATPase, cytoplasmic transduction domain A"/>
    <property type="match status" value="1"/>
</dbReference>
<dbReference type="Gene3D" id="3.40.1110.10">
    <property type="entry name" value="Calcium-transporting ATPase, cytoplasmic domain N"/>
    <property type="match status" value="1"/>
</dbReference>
<feature type="transmembrane region" description="Helical" evidence="10">
    <location>
        <begin position="96"/>
        <end position="113"/>
    </location>
</feature>
<proteinExistence type="inferred from homology"/>
<sequence>MSAVDVELDISGMTCASCATRIERKLNKLPGVEATVNYATEKARVRGNDVDPATLIAAVESAGYQAALPAPPPSGDIDENTPNREDGEVGALRRRLLISAALSLPVAVLSMVPALQFEYWQWLALTLTAPVAVWGAWPFHRAAAVNARHGAATMDTLISVGVIAAFGWSLYALFFGGAGVPGMTMTFTLVGTPQAGGHEIYLEVAALVTVFILAGRYAEARARKSSSEALRALLEMGAKHATQLVDGAERMVLVAQLSVGDTVLVRPGEKIPSDGLVIDGASAVDASMLTGESVPVEVTTGSRVVGATVNVGGRLTVEITRVGADTELARMRRLMEEAQTGKAKVQRIADRVSAVFVPIVIGLAAAAFVGWMIAGASLEQAFTAAVATLIIACPCALGLATPTALLVGTGRGSQLGILIRGPQVLEQTRTVDTIVLDKTGTVTTGKMTVTTVHPAPGVTRDELLRVAAAVEAGSEHPVARAITATAPGAYADSFASHAGFGVQGIVDGAAVVAGRASWLAEQWGIHPPSEAAAELNTLARTSTAIAVGRDGRYLGAIGVADTVKPTSSTAIALFRALGLRPVLLTGDNDTTAARIAAEVGISDVHAGVTPAGKLEVIRRLQNDGHVVAMVGDGVNDAAALAAADLGLAMGGGTDAAIAASDITIVSGDLTVVADAIRLSRRTLRTIKSNLFWAFAYNVAAIPIAMAGLLNPLVAAAAMALSSVFVVTNSLRLRRFRPEPAPVHIARTPMPQPNLNRAPWRRTQRRRLP</sequence>
<feature type="transmembrane region" description="Helical" evidence="10">
    <location>
        <begin position="157"/>
        <end position="180"/>
    </location>
</feature>
<dbReference type="EMBL" id="JAROCE010000007">
    <property type="protein sequence ID" value="MFM2721824.1"/>
    <property type="molecule type" value="Genomic_DNA"/>
</dbReference>
<feature type="domain" description="HMA" evidence="12">
    <location>
        <begin position="4"/>
        <end position="67"/>
    </location>
</feature>
<dbReference type="InterPro" id="IPR001757">
    <property type="entry name" value="P_typ_ATPase"/>
</dbReference>
<evidence type="ECO:0000256" key="1">
    <source>
        <dbReference type="ARBA" id="ARBA00004651"/>
    </source>
</evidence>
<dbReference type="InterPro" id="IPR023298">
    <property type="entry name" value="ATPase_P-typ_TM_dom_sf"/>
</dbReference>
<name>A0ABW9GK75_9MICO</name>
<evidence type="ECO:0000313" key="13">
    <source>
        <dbReference type="EMBL" id="MFM2721824.1"/>
    </source>
</evidence>
<keyword evidence="5 10" id="KW-0547">Nucleotide-binding</keyword>
<dbReference type="NCBIfam" id="TIGR01525">
    <property type="entry name" value="ATPase-IB_hvy"/>
    <property type="match status" value="1"/>
</dbReference>
<accession>A0ABW9GK75</accession>
<keyword evidence="6 10" id="KW-0067">ATP-binding</keyword>
<dbReference type="PANTHER" id="PTHR43520:SF8">
    <property type="entry name" value="P-TYPE CU(+) TRANSPORTER"/>
    <property type="match status" value="1"/>
</dbReference>
<keyword evidence="9 10" id="KW-0472">Membrane</keyword>
<evidence type="ECO:0000259" key="12">
    <source>
        <dbReference type="PROSITE" id="PS50846"/>
    </source>
</evidence>
<evidence type="ECO:0000256" key="4">
    <source>
        <dbReference type="ARBA" id="ARBA00022723"/>
    </source>
</evidence>
<evidence type="ECO:0000256" key="7">
    <source>
        <dbReference type="ARBA" id="ARBA00022967"/>
    </source>
</evidence>
<evidence type="ECO:0000256" key="9">
    <source>
        <dbReference type="ARBA" id="ARBA00023136"/>
    </source>
</evidence>
<dbReference type="SUPFAM" id="SSF56784">
    <property type="entry name" value="HAD-like"/>
    <property type="match status" value="1"/>
</dbReference>
<dbReference type="PANTHER" id="PTHR43520">
    <property type="entry name" value="ATP7, ISOFORM B"/>
    <property type="match status" value="1"/>
</dbReference>
<feature type="transmembrane region" description="Helical" evidence="10">
    <location>
        <begin position="200"/>
        <end position="218"/>
    </location>
</feature>
<dbReference type="NCBIfam" id="TIGR01494">
    <property type="entry name" value="ATPase_P-type"/>
    <property type="match status" value="1"/>
</dbReference>
<dbReference type="InterPro" id="IPR059000">
    <property type="entry name" value="ATPase_P-type_domA"/>
</dbReference>
<evidence type="ECO:0000313" key="14">
    <source>
        <dbReference type="Proteomes" id="UP001630303"/>
    </source>
</evidence>
<dbReference type="InterPro" id="IPR044492">
    <property type="entry name" value="P_typ_ATPase_HD_dom"/>
</dbReference>
<evidence type="ECO:0000256" key="11">
    <source>
        <dbReference type="SAM" id="MobiDB-lite"/>
    </source>
</evidence>
<feature type="compositionally biased region" description="Basic residues" evidence="11">
    <location>
        <begin position="758"/>
        <end position="768"/>
    </location>
</feature>
<dbReference type="RefSeq" id="WP_083709106.1">
    <property type="nucleotide sequence ID" value="NZ_JAROCE010000007.1"/>
</dbReference>
<feature type="transmembrane region" description="Helical" evidence="10">
    <location>
        <begin position="119"/>
        <end position="137"/>
    </location>
</feature>
<dbReference type="SFLD" id="SFLDS00003">
    <property type="entry name" value="Haloacid_Dehalogenase"/>
    <property type="match status" value="1"/>
</dbReference>